<evidence type="ECO:0000256" key="20">
    <source>
        <dbReference type="PIRSR" id="PIRSR600829-1"/>
    </source>
</evidence>
<reference evidence="25 26" key="1">
    <citation type="submission" date="2018-01" db="EMBL/GenBank/DDBJ databases">
        <title>Draft genome sequences of six Vibrio diazotrophicus strains isolated from deep-sea sediments of the Baltic Sea.</title>
        <authorList>
            <person name="Castillo D."/>
            <person name="Vandieken V."/>
            <person name="Chiang O."/>
            <person name="Middelboe M."/>
        </authorList>
    </citation>
    <scope>NUCLEOTIDE SEQUENCE [LARGE SCALE GENOMIC DNA]</scope>
    <source>
        <strain evidence="25 26">60.27F</strain>
    </source>
</reference>
<evidence type="ECO:0000256" key="23">
    <source>
        <dbReference type="PIRSR" id="PIRSR600829-4"/>
    </source>
</evidence>
<evidence type="ECO:0000313" key="25">
    <source>
        <dbReference type="EMBL" id="PNI02974.1"/>
    </source>
</evidence>
<evidence type="ECO:0000256" key="10">
    <source>
        <dbReference type="ARBA" id="ARBA00022723"/>
    </source>
</evidence>
<evidence type="ECO:0000256" key="18">
    <source>
        <dbReference type="ARBA" id="ARBA00023209"/>
    </source>
</evidence>
<dbReference type="AlphaFoldDB" id="A0A2J8HXI6"/>
<protein>
    <recommendedName>
        <fullName evidence="4 24">Diacylglycerol kinase</fullName>
        <ecNumber evidence="3 24">2.7.1.107</ecNumber>
    </recommendedName>
</protein>
<keyword evidence="19 24" id="KW-1208">Phospholipid metabolism</keyword>
<accession>A0A2J8HXI6</accession>
<gene>
    <name evidence="25" type="ORF">C1N32_17630</name>
</gene>
<feature type="transmembrane region" description="Helical" evidence="24">
    <location>
        <begin position="98"/>
        <end position="115"/>
    </location>
</feature>
<evidence type="ECO:0000256" key="15">
    <source>
        <dbReference type="ARBA" id="ARBA00022989"/>
    </source>
</evidence>
<feature type="binding site" evidence="21">
    <location>
        <begin position="49"/>
        <end position="52"/>
    </location>
    <ligand>
        <name>substrate</name>
    </ligand>
</feature>
<evidence type="ECO:0000256" key="17">
    <source>
        <dbReference type="ARBA" id="ARBA00023136"/>
    </source>
</evidence>
<keyword evidence="15 24" id="KW-1133">Transmembrane helix</keyword>
<evidence type="ECO:0000256" key="13">
    <source>
        <dbReference type="ARBA" id="ARBA00022840"/>
    </source>
</evidence>
<feature type="binding site" evidence="21">
    <location>
        <position position="100"/>
    </location>
    <ligand>
        <name>substrate</name>
    </ligand>
</feature>
<dbReference type="GO" id="GO:0006654">
    <property type="term" value="P:phosphatidic acid biosynthetic process"/>
    <property type="evidence" value="ECO:0007669"/>
    <property type="project" value="InterPro"/>
</dbReference>
<sequence length="120" mass="13302">MYKKNSQGLMRLFKATGYSYKGICAAFKHEAAFREEVLLAAVAIPFAIWLDVSQVERILMISSVLLIVLVELLNSALEAVVDRVGQEHHELSGRAKDMGSAAVFIAMIIAGYIWLEALFI</sequence>
<dbReference type="Gene3D" id="1.10.287.3610">
    <property type="match status" value="1"/>
</dbReference>
<keyword evidence="11 22" id="KW-0547">Nucleotide-binding</keyword>
<keyword evidence="17 24" id="KW-0472">Membrane</keyword>
<evidence type="ECO:0000256" key="9">
    <source>
        <dbReference type="ARBA" id="ARBA00022692"/>
    </source>
</evidence>
<keyword evidence="5" id="KW-1003">Cell membrane</keyword>
<dbReference type="Proteomes" id="UP000236449">
    <property type="component" value="Unassembled WGS sequence"/>
</dbReference>
<feature type="binding site" evidence="22">
    <location>
        <position position="18"/>
    </location>
    <ligand>
        <name>ATP</name>
        <dbReference type="ChEBI" id="CHEBI:30616"/>
    </ligand>
</feature>
<evidence type="ECO:0000256" key="11">
    <source>
        <dbReference type="ARBA" id="ARBA00022741"/>
    </source>
</evidence>
<feature type="binding site" evidence="22">
    <location>
        <position position="78"/>
    </location>
    <ligand>
        <name>ATP</name>
        <dbReference type="ChEBI" id="CHEBI:30616"/>
    </ligand>
</feature>
<dbReference type="Pfam" id="PF01219">
    <property type="entry name" value="DAGK_prokar"/>
    <property type="match status" value="1"/>
</dbReference>
<feature type="binding site" evidence="22">
    <location>
        <position position="30"/>
    </location>
    <ligand>
        <name>ATP</name>
        <dbReference type="ChEBI" id="CHEBI:30616"/>
    </ligand>
</feature>
<evidence type="ECO:0000256" key="14">
    <source>
        <dbReference type="ARBA" id="ARBA00022842"/>
    </source>
</evidence>
<feature type="binding site" evidence="21">
    <location>
        <position position="11"/>
    </location>
    <ligand>
        <name>substrate</name>
    </ligand>
</feature>
<feature type="binding site" evidence="22">
    <location>
        <position position="11"/>
    </location>
    <ligand>
        <name>ATP</name>
        <dbReference type="ChEBI" id="CHEBI:30616"/>
    </ligand>
</feature>
<keyword evidence="8 24" id="KW-0808">Transferase</keyword>
<comment type="subcellular location">
    <subcellularLocation>
        <location evidence="1 24">Cell inner membrane</location>
        <topology evidence="1 24">Multi-pass membrane protein</topology>
    </subcellularLocation>
</comment>
<keyword evidence="18" id="KW-0594">Phospholipid biosynthesis</keyword>
<keyword evidence="13 22" id="KW-0067">ATP-binding</keyword>
<feature type="transmembrane region" description="Helical" evidence="24">
    <location>
        <begin position="58"/>
        <end position="77"/>
    </location>
</feature>
<comment type="cofactor">
    <cofactor evidence="23">
        <name>Mg(2+)</name>
        <dbReference type="ChEBI" id="CHEBI:18420"/>
    </cofactor>
    <text evidence="23">Mn(2+), Zn(2+), Cd(2+) and Co(2+) support activity to lesser extents.</text>
</comment>
<keyword evidence="6" id="KW-0444">Lipid biosynthesis</keyword>
<keyword evidence="9 24" id="KW-0812">Transmembrane</keyword>
<comment type="catalytic activity">
    <reaction evidence="24">
        <text>a 1,2-diacyl-sn-glycerol + ATP = a 1,2-diacyl-sn-glycero-3-phosphate + ADP + H(+)</text>
        <dbReference type="Rhea" id="RHEA:10272"/>
        <dbReference type="ChEBI" id="CHEBI:15378"/>
        <dbReference type="ChEBI" id="CHEBI:17815"/>
        <dbReference type="ChEBI" id="CHEBI:30616"/>
        <dbReference type="ChEBI" id="CHEBI:58608"/>
        <dbReference type="ChEBI" id="CHEBI:456216"/>
        <dbReference type="EC" id="2.7.1.107"/>
    </reaction>
</comment>
<comment type="similarity">
    <text evidence="2 24">Belongs to the bacterial diacylglycerol kinase family.</text>
</comment>
<organism evidence="25 26">
    <name type="scientific">Vibrio diazotrophicus</name>
    <dbReference type="NCBI Taxonomy" id="685"/>
    <lineage>
        <taxon>Bacteria</taxon>
        <taxon>Pseudomonadati</taxon>
        <taxon>Pseudomonadota</taxon>
        <taxon>Gammaproteobacteria</taxon>
        <taxon>Vibrionales</taxon>
        <taxon>Vibrionaceae</taxon>
        <taxon>Vibrio</taxon>
    </lineage>
</organism>
<dbReference type="GO" id="GO:0004143">
    <property type="term" value="F:ATP-dependent diacylglycerol kinase activity"/>
    <property type="evidence" value="ECO:0007669"/>
    <property type="project" value="UniProtKB-EC"/>
</dbReference>
<feature type="binding site" evidence="22">
    <location>
        <begin position="96"/>
        <end position="97"/>
    </location>
    <ligand>
        <name>ATP</name>
        <dbReference type="ChEBI" id="CHEBI:30616"/>
    </ligand>
</feature>
<evidence type="ECO:0000256" key="12">
    <source>
        <dbReference type="ARBA" id="ARBA00022777"/>
    </source>
</evidence>
<dbReference type="InterPro" id="IPR033718">
    <property type="entry name" value="DAGK_prok"/>
</dbReference>
<dbReference type="GO" id="GO:0046872">
    <property type="term" value="F:metal ion binding"/>
    <property type="evidence" value="ECO:0007669"/>
    <property type="project" value="UniProtKB-KW"/>
</dbReference>
<feature type="active site" description="Proton acceptor" evidence="20">
    <location>
        <position position="71"/>
    </location>
</feature>
<dbReference type="PROSITE" id="PS01069">
    <property type="entry name" value="DAGK_PROKAR"/>
    <property type="match status" value="1"/>
</dbReference>
<evidence type="ECO:0000256" key="16">
    <source>
        <dbReference type="ARBA" id="ARBA00023098"/>
    </source>
</evidence>
<evidence type="ECO:0000256" key="22">
    <source>
        <dbReference type="PIRSR" id="PIRSR600829-3"/>
    </source>
</evidence>
<dbReference type="EMBL" id="POSK01000013">
    <property type="protein sequence ID" value="PNI02974.1"/>
    <property type="molecule type" value="Genomic_DNA"/>
</dbReference>
<evidence type="ECO:0000256" key="4">
    <source>
        <dbReference type="ARBA" id="ARBA00017575"/>
    </source>
</evidence>
<feature type="binding site" evidence="21">
    <location>
        <position position="57"/>
    </location>
    <ligand>
        <name>substrate</name>
    </ligand>
</feature>
<evidence type="ECO:0000256" key="3">
    <source>
        <dbReference type="ARBA" id="ARBA00012133"/>
    </source>
</evidence>
<evidence type="ECO:0000256" key="19">
    <source>
        <dbReference type="ARBA" id="ARBA00023264"/>
    </source>
</evidence>
<evidence type="ECO:0000256" key="21">
    <source>
        <dbReference type="PIRSR" id="PIRSR600829-2"/>
    </source>
</evidence>
<feature type="binding site" evidence="21">
    <location>
        <begin position="32"/>
        <end position="36"/>
    </location>
    <ligand>
        <name>substrate</name>
    </ligand>
</feature>
<evidence type="ECO:0000256" key="2">
    <source>
        <dbReference type="ARBA" id="ARBA00005967"/>
    </source>
</evidence>
<keyword evidence="10 23" id="KW-0479">Metal-binding</keyword>
<evidence type="ECO:0000256" key="24">
    <source>
        <dbReference type="RuleBase" id="RU363065"/>
    </source>
</evidence>
<evidence type="ECO:0000256" key="8">
    <source>
        <dbReference type="ARBA" id="ARBA00022679"/>
    </source>
</evidence>
<feature type="binding site" evidence="21">
    <location>
        <position position="71"/>
    </location>
    <ligand>
        <name>substrate</name>
    </ligand>
</feature>
<dbReference type="InterPro" id="IPR000829">
    <property type="entry name" value="DAGK"/>
</dbReference>
<name>A0A2J8HXI6_VIBDI</name>
<feature type="binding site" evidence="22">
    <location>
        <begin position="87"/>
        <end position="89"/>
    </location>
    <ligand>
        <name>ATP</name>
        <dbReference type="ChEBI" id="CHEBI:30616"/>
    </ligand>
</feature>
<evidence type="ECO:0000256" key="6">
    <source>
        <dbReference type="ARBA" id="ARBA00022516"/>
    </source>
</evidence>
<keyword evidence="7 24" id="KW-0997">Cell inner membrane</keyword>
<comment type="caution">
    <text evidence="24">Lacks conserved residue(s) required for the propagation of feature annotation.</text>
</comment>
<keyword evidence="14 23" id="KW-0460">Magnesium</keyword>
<evidence type="ECO:0000256" key="5">
    <source>
        <dbReference type="ARBA" id="ARBA00022475"/>
    </source>
</evidence>
<comment type="function">
    <text evidence="24">Catalyzes the ATP-dependent phosphorylation of sn-l,2-diacylglycerol (DAG) to phosphatidic acid. Involved in the recycling of diacylglycerol produced as a by-product during membrane-derived oligosaccharide (MDO) biosynthesis.</text>
</comment>
<proteinExistence type="inferred from homology"/>
<evidence type="ECO:0000313" key="26">
    <source>
        <dbReference type="Proteomes" id="UP000236449"/>
    </source>
</evidence>
<feature type="binding site" evidence="23">
    <location>
        <position position="30"/>
    </location>
    <ligand>
        <name>a divalent metal cation</name>
        <dbReference type="ChEBI" id="CHEBI:60240"/>
    </ligand>
</feature>
<keyword evidence="12 24" id="KW-0418">Kinase</keyword>
<dbReference type="OrthoDB" id="9796011at2"/>
<dbReference type="EC" id="2.7.1.107" evidence="3 24"/>
<dbReference type="GO" id="GO:0005886">
    <property type="term" value="C:plasma membrane"/>
    <property type="evidence" value="ECO:0007669"/>
    <property type="project" value="UniProtKB-SubCell"/>
</dbReference>
<evidence type="ECO:0000256" key="1">
    <source>
        <dbReference type="ARBA" id="ARBA00004429"/>
    </source>
</evidence>
<evidence type="ECO:0000256" key="7">
    <source>
        <dbReference type="ARBA" id="ARBA00022519"/>
    </source>
</evidence>
<dbReference type="CDD" id="cd14264">
    <property type="entry name" value="DAGK_IM"/>
    <property type="match status" value="1"/>
</dbReference>
<dbReference type="PANTHER" id="PTHR34299">
    <property type="entry name" value="DIACYLGLYCEROL KINASE"/>
    <property type="match status" value="1"/>
</dbReference>
<comment type="caution">
    <text evidence="25">The sequence shown here is derived from an EMBL/GenBank/DDBJ whole genome shotgun (WGS) entry which is preliminary data.</text>
</comment>
<dbReference type="InterPro" id="IPR036945">
    <property type="entry name" value="DAGK_sf"/>
</dbReference>
<keyword evidence="16 24" id="KW-0443">Lipid metabolism</keyword>
<dbReference type="GO" id="GO:0005524">
    <property type="term" value="F:ATP binding"/>
    <property type="evidence" value="ECO:0007669"/>
    <property type="project" value="UniProtKB-KW"/>
</dbReference>
<feature type="binding site" evidence="23">
    <location>
        <position position="78"/>
    </location>
    <ligand>
        <name>a divalent metal cation</name>
        <dbReference type="ChEBI" id="CHEBI:60240"/>
    </ligand>
</feature>
<dbReference type="PANTHER" id="PTHR34299:SF1">
    <property type="entry name" value="DIACYLGLYCEROL KINASE"/>
    <property type="match status" value="1"/>
</dbReference>